<dbReference type="EMBL" id="VLKK01000001">
    <property type="protein sequence ID" value="TWH97500.1"/>
    <property type="molecule type" value="Genomic_DNA"/>
</dbReference>
<evidence type="ECO:0000256" key="2">
    <source>
        <dbReference type="RuleBase" id="RU003875"/>
    </source>
</evidence>
<dbReference type="GO" id="GO:0008199">
    <property type="term" value="F:ferric iron binding"/>
    <property type="evidence" value="ECO:0007669"/>
    <property type="project" value="InterPro"/>
</dbReference>
<evidence type="ECO:0000313" key="6">
    <source>
        <dbReference type="Proteomes" id="UP000316624"/>
    </source>
</evidence>
<evidence type="ECO:0000313" key="5">
    <source>
        <dbReference type="EMBL" id="TWH97500.1"/>
    </source>
</evidence>
<dbReference type="CDD" id="cd01043">
    <property type="entry name" value="DPS"/>
    <property type="match status" value="1"/>
</dbReference>
<evidence type="ECO:0000256" key="3">
    <source>
        <dbReference type="SAM" id="MobiDB-lite"/>
    </source>
</evidence>
<dbReference type="AlphaFoldDB" id="A0A562KQ39"/>
<dbReference type="Pfam" id="PF00210">
    <property type="entry name" value="Ferritin"/>
    <property type="match status" value="1"/>
</dbReference>
<dbReference type="InterPro" id="IPR012347">
    <property type="entry name" value="Ferritin-like"/>
</dbReference>
<dbReference type="GO" id="GO:0016722">
    <property type="term" value="F:oxidoreductase activity, acting on metal ions"/>
    <property type="evidence" value="ECO:0007669"/>
    <property type="project" value="InterPro"/>
</dbReference>
<dbReference type="InterPro" id="IPR023188">
    <property type="entry name" value="DPS_DNA-bd_CS"/>
</dbReference>
<feature type="region of interest" description="Disordered" evidence="3">
    <location>
        <begin position="1"/>
        <end position="45"/>
    </location>
</feature>
<name>A0A562KQ39_SPHWJ</name>
<dbReference type="PANTHER" id="PTHR42932">
    <property type="entry name" value="GENERAL STRESS PROTEIN 20U"/>
    <property type="match status" value="1"/>
</dbReference>
<dbReference type="InterPro" id="IPR009078">
    <property type="entry name" value="Ferritin-like_SF"/>
</dbReference>
<dbReference type="PROSITE" id="PS00818">
    <property type="entry name" value="DPS_1"/>
    <property type="match status" value="1"/>
</dbReference>
<dbReference type="PRINTS" id="PR01346">
    <property type="entry name" value="HELNAPAPROT"/>
</dbReference>
<dbReference type="GO" id="GO:0003677">
    <property type="term" value="F:DNA binding"/>
    <property type="evidence" value="ECO:0007669"/>
    <property type="project" value="UniProtKB-KW"/>
</dbReference>
<reference evidence="5 6" key="1">
    <citation type="journal article" date="2015" name="Stand. Genomic Sci.">
        <title>Genomic Encyclopedia of Bacterial and Archaeal Type Strains, Phase III: the genomes of soil and plant-associated and newly described type strains.</title>
        <authorList>
            <person name="Whitman W.B."/>
            <person name="Woyke T."/>
            <person name="Klenk H.P."/>
            <person name="Zhou Y."/>
            <person name="Lilburn T.G."/>
            <person name="Beck B.J."/>
            <person name="De Vos P."/>
            <person name="Vandamme P."/>
            <person name="Eisen J.A."/>
            <person name="Garrity G."/>
            <person name="Hugenholtz P."/>
            <person name="Kyrpides N.C."/>
        </authorList>
    </citation>
    <scope>NUCLEOTIDE SEQUENCE [LARGE SCALE GENOMIC DNA]</scope>
    <source>
        <strain evidence="5 6">CGMCC 1.7748</strain>
    </source>
</reference>
<dbReference type="SUPFAM" id="SSF47240">
    <property type="entry name" value="Ferritin-like"/>
    <property type="match status" value="1"/>
</dbReference>
<comment type="caution">
    <text evidence="5">The sequence shown here is derived from an EMBL/GenBank/DDBJ whole genome shotgun (WGS) entry which is preliminary data.</text>
</comment>
<dbReference type="RefSeq" id="WP_145071562.1">
    <property type="nucleotide sequence ID" value="NZ_JACIIY010000001.1"/>
</dbReference>
<evidence type="ECO:0000256" key="1">
    <source>
        <dbReference type="ARBA" id="ARBA00009497"/>
    </source>
</evidence>
<evidence type="ECO:0000259" key="4">
    <source>
        <dbReference type="Pfam" id="PF00210"/>
    </source>
</evidence>
<protein>
    <submittedName>
        <fullName evidence="5">Starvation-inducible DNA-binding protein</fullName>
    </submittedName>
</protein>
<accession>A0A562KQ39</accession>
<dbReference type="InterPro" id="IPR002177">
    <property type="entry name" value="DPS_DNA-bd"/>
</dbReference>
<dbReference type="Proteomes" id="UP000316624">
    <property type="component" value="Unassembled WGS sequence"/>
</dbReference>
<proteinExistence type="inferred from homology"/>
<sequence length="195" mass="21017">MAKAPQASRKPPVSKAPAAAKSVKASARRSAAPKLEGDGSTLNTSVDSGVREKVAEALTKAVADSYTLYAKTLGVHWNVQGPSFFGLHKLTDAQYNELHQAADAIAERIRALGKLAPTGNETFRALTVIENEAPHKPTPEMIAELARDNETVARRMSEFAELADEAGDLFSHDMLVARIGVHEENAWMLRSSLAQ</sequence>
<organism evidence="5 6">
    <name type="scientific">Sphingobium wenxiniae (strain DSM 21828 / CGMCC 1.7748 / JZ-1)</name>
    <dbReference type="NCBI Taxonomy" id="595605"/>
    <lineage>
        <taxon>Bacteria</taxon>
        <taxon>Pseudomonadati</taxon>
        <taxon>Pseudomonadota</taxon>
        <taxon>Alphaproteobacteria</taxon>
        <taxon>Sphingomonadales</taxon>
        <taxon>Sphingomonadaceae</taxon>
        <taxon>Sphingobium</taxon>
    </lineage>
</organism>
<comment type="similarity">
    <text evidence="1 2">Belongs to the Dps family.</text>
</comment>
<feature type="compositionally biased region" description="Low complexity" evidence="3">
    <location>
        <begin position="7"/>
        <end position="34"/>
    </location>
</feature>
<dbReference type="InterPro" id="IPR008331">
    <property type="entry name" value="Ferritin_DPS_dom"/>
</dbReference>
<keyword evidence="5" id="KW-0238">DNA-binding</keyword>
<dbReference type="Gene3D" id="1.20.1260.10">
    <property type="match status" value="1"/>
</dbReference>
<keyword evidence="6" id="KW-1185">Reference proteome</keyword>
<feature type="domain" description="Ferritin/DPS" evidence="4">
    <location>
        <begin position="56"/>
        <end position="193"/>
    </location>
</feature>
<dbReference type="PANTHER" id="PTHR42932:SF3">
    <property type="entry name" value="DNA PROTECTION DURING STARVATION PROTEIN"/>
    <property type="match status" value="1"/>
</dbReference>
<gene>
    <name evidence="5" type="ORF">IQ35_00097</name>
</gene>